<organism evidence="1 2">
    <name type="scientific">Thioflexithrix psekupsensis</name>
    <dbReference type="NCBI Taxonomy" id="1570016"/>
    <lineage>
        <taxon>Bacteria</taxon>
        <taxon>Pseudomonadati</taxon>
        <taxon>Pseudomonadota</taxon>
        <taxon>Gammaproteobacteria</taxon>
        <taxon>Thiotrichales</taxon>
        <taxon>Thioflexithrix</taxon>
    </lineage>
</organism>
<dbReference type="AlphaFoldDB" id="A0A251XBB8"/>
<evidence type="ECO:0000313" key="2">
    <source>
        <dbReference type="Proteomes" id="UP000194798"/>
    </source>
</evidence>
<dbReference type="OrthoDB" id="5522963at2"/>
<proteinExistence type="predicted"/>
<dbReference type="EMBL" id="MSLT01000006">
    <property type="protein sequence ID" value="OUD15659.1"/>
    <property type="molecule type" value="Genomic_DNA"/>
</dbReference>
<dbReference type="Proteomes" id="UP000194798">
    <property type="component" value="Unassembled WGS sequence"/>
</dbReference>
<dbReference type="CDD" id="cd00093">
    <property type="entry name" value="HTH_XRE"/>
    <property type="match status" value="1"/>
</dbReference>
<dbReference type="InterPro" id="IPR010982">
    <property type="entry name" value="Lambda_DNA-bd_dom_sf"/>
</dbReference>
<keyword evidence="2" id="KW-1185">Reference proteome</keyword>
<accession>A0A251XBB8</accession>
<dbReference type="SUPFAM" id="SSF52540">
    <property type="entry name" value="P-loop containing nucleoside triphosphate hydrolases"/>
    <property type="match status" value="1"/>
</dbReference>
<gene>
    <name evidence="1" type="ORF">TPSD3_03830</name>
</gene>
<dbReference type="Pfam" id="PF14516">
    <property type="entry name" value="AAA_35"/>
    <property type="match status" value="1"/>
</dbReference>
<evidence type="ECO:0000313" key="1">
    <source>
        <dbReference type="EMBL" id="OUD15659.1"/>
    </source>
</evidence>
<dbReference type="GO" id="GO:0003677">
    <property type="term" value="F:DNA binding"/>
    <property type="evidence" value="ECO:0007669"/>
    <property type="project" value="InterPro"/>
</dbReference>
<dbReference type="RefSeq" id="WP_086487258.1">
    <property type="nucleotide sequence ID" value="NZ_MSLT01000006.1"/>
</dbReference>
<protein>
    <submittedName>
        <fullName evidence="1">Uncharacterized protein</fullName>
    </submittedName>
</protein>
<sequence>MTSPIGEQTARVLKRHMERGNIRQVDLAAATGVSRKAVSDWLKGMLANPLKQEHVLVLAERVFRLQGEEKREFLVDMGYPDAILESPSTSLAVRQCRVVVLYSALEVRDKQYATALANLLKTQANYQVELLHQLDKIPSLTRADWIVFCLSPYSVYSAQLLDLLDSAYQIAQKNCSLLVGVSAKKLEDVPQEVSNLLSNIQVLDIENVRKELEEAFGSLLQQLSEKYHRPYELEMVTGAIPLDSAFYVERLCDESFKSCFERGDSALLIKGARQVGKTSLLARGIDMARRMGYHVLLVDFQRFSQHDLHSLKDFFIAFAELLADQLRLDIYPREVWREGRSASVNFDLYIRDYVLQPLQQRVLLAIDEADRILAHSFSDDVFSLFRSWHNDRSLRPDSPCHRLTIALAYSTEPYLFIKDITQSPFNIGSKIPVEDFDLAQLSVLNQHYGSILYRGELEEFLEFTGGQPYLSRCILNDMVIRKLSYYDFLLYIKNHDTALSDHLKRIVYLLSQETGHELQAAIKEFIKTGKVESQRLFSRLRSAGIIAGSVEYPRFRCRLYKDYLTAHFA</sequence>
<dbReference type="Gene3D" id="3.40.50.300">
    <property type="entry name" value="P-loop containing nucleotide triphosphate hydrolases"/>
    <property type="match status" value="1"/>
</dbReference>
<dbReference type="InterPro" id="IPR001387">
    <property type="entry name" value="Cro/C1-type_HTH"/>
</dbReference>
<dbReference type="SUPFAM" id="SSF47413">
    <property type="entry name" value="lambda repressor-like DNA-binding domains"/>
    <property type="match status" value="1"/>
</dbReference>
<dbReference type="Gene3D" id="1.10.260.40">
    <property type="entry name" value="lambda repressor-like DNA-binding domains"/>
    <property type="match status" value="1"/>
</dbReference>
<comment type="caution">
    <text evidence="1">The sequence shown here is derived from an EMBL/GenBank/DDBJ whole genome shotgun (WGS) entry which is preliminary data.</text>
</comment>
<dbReference type="InterPro" id="IPR027417">
    <property type="entry name" value="P-loop_NTPase"/>
</dbReference>
<name>A0A251XBB8_9GAMM</name>
<reference evidence="1 2" key="1">
    <citation type="submission" date="2016-12" db="EMBL/GenBank/DDBJ databases">
        <title>Thioflexothrix psekupsii D3 genome sequencing and assembly.</title>
        <authorList>
            <person name="Fomenkov A."/>
            <person name="Vincze T."/>
            <person name="Grabovich M."/>
            <person name="Anton B.P."/>
            <person name="Dubinina G."/>
            <person name="Orlova M."/>
            <person name="Belousova E."/>
            <person name="Roberts R.J."/>
        </authorList>
    </citation>
    <scope>NUCLEOTIDE SEQUENCE [LARGE SCALE GENOMIC DNA]</scope>
    <source>
        <strain evidence="1">D3</strain>
    </source>
</reference>